<dbReference type="InterPro" id="IPR036188">
    <property type="entry name" value="FAD/NAD-bd_sf"/>
</dbReference>
<keyword evidence="4" id="KW-0808">Transferase</keyword>
<dbReference type="PANTHER" id="PTHR16128:SF5">
    <property type="entry name" value="FAD_NAD(P)-BINDING OXIDOREDUCTASE FAMILY PROTEIN"/>
    <property type="match status" value="1"/>
</dbReference>
<evidence type="ECO:0000313" key="9">
    <source>
        <dbReference type="EMBL" id="MBL6077343.1"/>
    </source>
</evidence>
<dbReference type="SUPFAM" id="SSF51905">
    <property type="entry name" value="FAD/NAD(P)-binding domain"/>
    <property type="match status" value="1"/>
</dbReference>
<dbReference type="PRINTS" id="PR00419">
    <property type="entry name" value="ADXRDTASE"/>
</dbReference>
<dbReference type="RefSeq" id="WP_202830462.1">
    <property type="nucleotide sequence ID" value="NZ_JAETWB010000001.1"/>
</dbReference>
<evidence type="ECO:0000256" key="3">
    <source>
        <dbReference type="ARBA" id="ARBA00022553"/>
    </source>
</evidence>
<organism evidence="9 10">
    <name type="scientific">Belnapia arida</name>
    <dbReference type="NCBI Taxonomy" id="2804533"/>
    <lineage>
        <taxon>Bacteria</taxon>
        <taxon>Pseudomonadati</taxon>
        <taxon>Pseudomonadota</taxon>
        <taxon>Alphaproteobacteria</taxon>
        <taxon>Acetobacterales</taxon>
        <taxon>Roseomonadaceae</taxon>
        <taxon>Belnapia</taxon>
    </lineage>
</organism>
<dbReference type="EMBL" id="JAETWB010000001">
    <property type="protein sequence ID" value="MBL6077343.1"/>
    <property type="molecule type" value="Genomic_DNA"/>
</dbReference>
<feature type="domain" description="Signal transduction histidine kinase HWE region" evidence="8">
    <location>
        <begin position="24"/>
        <end position="106"/>
    </location>
</feature>
<comment type="caution">
    <text evidence="9">The sequence shown here is derived from an EMBL/GenBank/DDBJ whole genome shotgun (WGS) entry which is preliminary data.</text>
</comment>
<keyword evidence="3" id="KW-0597">Phosphoprotein</keyword>
<dbReference type="Pfam" id="PF01593">
    <property type="entry name" value="Amino_oxidase"/>
    <property type="match status" value="1"/>
</dbReference>
<evidence type="ECO:0000256" key="2">
    <source>
        <dbReference type="ARBA" id="ARBA00012438"/>
    </source>
</evidence>
<gene>
    <name evidence="9" type="ORF">JMJ56_04940</name>
</gene>
<evidence type="ECO:0000256" key="6">
    <source>
        <dbReference type="ARBA" id="ARBA00022777"/>
    </source>
</evidence>
<dbReference type="Gene3D" id="3.90.660.10">
    <property type="match status" value="1"/>
</dbReference>
<evidence type="ECO:0000256" key="5">
    <source>
        <dbReference type="ARBA" id="ARBA00022741"/>
    </source>
</evidence>
<dbReference type="Pfam" id="PF13450">
    <property type="entry name" value="NAD_binding_8"/>
    <property type="match status" value="1"/>
</dbReference>
<comment type="catalytic activity">
    <reaction evidence="1">
        <text>ATP + protein L-histidine = ADP + protein N-phospho-L-histidine.</text>
        <dbReference type="EC" id="2.7.13.3"/>
    </reaction>
</comment>
<dbReference type="Proteomes" id="UP000660885">
    <property type="component" value="Unassembled WGS sequence"/>
</dbReference>
<evidence type="ECO:0000256" key="4">
    <source>
        <dbReference type="ARBA" id="ARBA00022679"/>
    </source>
</evidence>
<dbReference type="InterPro" id="IPR011102">
    <property type="entry name" value="Sig_transdc_His_kinase_HWE"/>
</dbReference>
<keyword evidence="6" id="KW-0418">Kinase</keyword>
<dbReference type="SMART" id="SM00911">
    <property type="entry name" value="HWE_HK"/>
    <property type="match status" value="1"/>
</dbReference>
<dbReference type="Gene3D" id="3.50.50.60">
    <property type="entry name" value="FAD/NAD(P)-binding domain"/>
    <property type="match status" value="1"/>
</dbReference>
<keyword evidence="5" id="KW-0547">Nucleotide-binding</keyword>
<evidence type="ECO:0000256" key="1">
    <source>
        <dbReference type="ARBA" id="ARBA00000085"/>
    </source>
</evidence>
<reference evidence="9 10" key="1">
    <citation type="submission" date="2021-01" db="EMBL/GenBank/DDBJ databases">
        <title>Belnapia mucosa sp. nov. and Belnapia arida sp. nov., isolated from the Tabernas Desert (Almeria, Spain).</title>
        <authorList>
            <person name="Molina-Menor E."/>
            <person name="Vidal-Verdu A."/>
            <person name="Calonge A."/>
            <person name="Satari L."/>
            <person name="Pereto J."/>
            <person name="Porcar M."/>
        </authorList>
    </citation>
    <scope>NUCLEOTIDE SEQUENCE [LARGE SCALE GENOMIC DNA]</scope>
    <source>
        <strain evidence="9 10">T18</strain>
    </source>
</reference>
<evidence type="ECO:0000259" key="8">
    <source>
        <dbReference type="SMART" id="SM00911"/>
    </source>
</evidence>
<name>A0ABS1TY34_9PROT</name>
<dbReference type="EC" id="2.7.13.3" evidence="2"/>
<proteinExistence type="predicted"/>
<keyword evidence="7" id="KW-0067">ATP-binding</keyword>
<sequence length="542" mass="57295">MVLVVEDVTERHRSLERVALAMREMSHRAMNALALVQATLRLTPRTDASAYAAAVEARVAAPARAHARLVGDSWTGGSLRVLAEGEMKVFRPNLGDHRRIGIDGPEMRLLPQAVQQLAMTLHELSTNSAKHGALSCPAGRVTLHWRTVRVAETLRLHWEEAGGPPIAEPAGLWLPPARCDDPGPAGWNDHAVLAPHGPVLPDRDSPGARRSCGCGERAHSRWCMTQLRIAILGAGLAGLACARELAGRGAAVTLFDKGRAAGGRLATRRAEAGGCRLQWDHGAQYLTARGPGFAALLAEAGAQAWSEAGRFVGVPGMSALPRALAAGLDLRAGRHVTLLGGGPGAWTVRHLDAALVRPGGAVPETARDEDGPFDSVAITLPPAQAAPLVARPAPGLRTRIAEVGIAPCWTVVAAFGTRPDWPETLRPEAGPIGWLARDSGKPGRDATTECWVIQANQDWSRTHLEAEAATIGPALLAALPPAPAPIHLQAHRWRYSLVEQPLGEPCLWLPEARLGLAGDWCLAGRAEAAFDSGRALAAAIFG</sequence>
<dbReference type="Pfam" id="PF07536">
    <property type="entry name" value="HWE_HK"/>
    <property type="match status" value="1"/>
</dbReference>
<accession>A0ABS1TY34</accession>
<evidence type="ECO:0000313" key="10">
    <source>
        <dbReference type="Proteomes" id="UP000660885"/>
    </source>
</evidence>
<dbReference type="InterPro" id="IPR002937">
    <property type="entry name" value="Amino_oxidase"/>
</dbReference>
<protein>
    <recommendedName>
        <fullName evidence="2">histidine kinase</fullName>
        <ecNumber evidence="2">2.7.13.3</ecNumber>
    </recommendedName>
</protein>
<keyword evidence="10" id="KW-1185">Reference proteome</keyword>
<dbReference type="PANTHER" id="PTHR16128">
    <property type="entry name" value="FAD/NAD(P)-BINDING OXIDOREDUCTASE FAMILY PROTEIN"/>
    <property type="match status" value="1"/>
</dbReference>
<evidence type="ECO:0000256" key="7">
    <source>
        <dbReference type="ARBA" id="ARBA00022840"/>
    </source>
</evidence>